<proteinExistence type="predicted"/>
<organism evidence="2 3">
    <name type="scientific">Chitinophaga chungangae</name>
    <dbReference type="NCBI Taxonomy" id="2821488"/>
    <lineage>
        <taxon>Bacteria</taxon>
        <taxon>Pseudomonadati</taxon>
        <taxon>Bacteroidota</taxon>
        <taxon>Chitinophagia</taxon>
        <taxon>Chitinophagales</taxon>
        <taxon>Chitinophagaceae</taxon>
        <taxon>Chitinophaga</taxon>
    </lineage>
</organism>
<evidence type="ECO:0000313" key="2">
    <source>
        <dbReference type="EMBL" id="MBO9153967.1"/>
    </source>
</evidence>
<dbReference type="EMBL" id="JAGHKP010000003">
    <property type="protein sequence ID" value="MBO9153967.1"/>
    <property type="molecule type" value="Genomic_DNA"/>
</dbReference>
<dbReference type="RefSeq" id="WP_209147090.1">
    <property type="nucleotide sequence ID" value="NZ_JAGHKP010000003.1"/>
</dbReference>
<evidence type="ECO:0008006" key="4">
    <source>
        <dbReference type="Google" id="ProtNLM"/>
    </source>
</evidence>
<reference evidence="3" key="1">
    <citation type="submission" date="2021-03" db="EMBL/GenBank/DDBJ databases">
        <title>Assistant Professor.</title>
        <authorList>
            <person name="Huq M.A."/>
        </authorList>
    </citation>
    <scope>NUCLEOTIDE SEQUENCE [LARGE SCALE GENOMIC DNA]</scope>
    <source>
        <strain evidence="3">MAH-28</strain>
    </source>
</reference>
<dbReference type="Proteomes" id="UP000679126">
    <property type="component" value="Unassembled WGS sequence"/>
</dbReference>
<gene>
    <name evidence="2" type="ORF">J7I43_17200</name>
</gene>
<evidence type="ECO:0000313" key="3">
    <source>
        <dbReference type="Proteomes" id="UP000679126"/>
    </source>
</evidence>
<name>A0ABS3YH21_9BACT</name>
<comment type="caution">
    <text evidence="2">The sequence shown here is derived from an EMBL/GenBank/DDBJ whole genome shotgun (WGS) entry which is preliminary data.</text>
</comment>
<accession>A0ABS3YH21</accession>
<keyword evidence="3" id="KW-1185">Reference proteome</keyword>
<feature type="region of interest" description="Disordered" evidence="1">
    <location>
        <begin position="1"/>
        <end position="22"/>
    </location>
</feature>
<protein>
    <recommendedName>
        <fullName evidence="4">HEAT repeat domain-containing protein</fullName>
    </recommendedName>
</protein>
<sequence>MGAGHSAYPGDGAGQVFSHRADQQNIRESNVDVFPTFANKAMEIKDASFATAMFARLEKADNPNIYLAAAKALIAFSDKDINRQIVEVSKRNPNLRKDWGGQEFVQMLKENRIE</sequence>
<evidence type="ECO:0000256" key="1">
    <source>
        <dbReference type="SAM" id="MobiDB-lite"/>
    </source>
</evidence>